<dbReference type="PANTHER" id="PTHR30329">
    <property type="entry name" value="STATOR ELEMENT OF FLAGELLAR MOTOR COMPLEX"/>
    <property type="match status" value="1"/>
</dbReference>
<feature type="coiled-coil region" evidence="5">
    <location>
        <begin position="311"/>
        <end position="345"/>
    </location>
</feature>
<evidence type="ECO:0000256" key="3">
    <source>
        <dbReference type="ARBA" id="ARBA00023237"/>
    </source>
</evidence>
<sequence length="543" mass="58610">MKISKKASKTWTGICIMIVALFASLFPQTIQAVYNNDVTPVINSEATRGLSSVSSAEPMGEGRLTFNVTGNWYNQNQEFISTPNKNASIVNGLGAASYGASPFIDLFASVGAFGSSNYNNTTKSGGWGSVKAGVQGTLPYPVKSMMNLGGQAALIGGTSDNQINTNRADGYNYFQTRTGTDFMAKLLQSLSFGNESHAVKLHLNEGAVKSLSGDNASLLLLGAGLQGNLFSFAAIGVELNSRTQMNDWAFGTDPLWVTPSVQFRSSYNTNISAGVDVALSKNRINAEPRALEPYRVFGAVAFSFDMLASKRMAVRAKKEKAAQEKAALQQKAAHSADQVRSLNEKSANDSMALIIEKENGLYQIDSMQRKADDLARANEETADILATKATADSLALILAASDLAVEKDKRSDAEKMLLSTGELLLDAVYFETGKTVLTINSKPYLNIIGKMLLKYPKLQIEVGGHTDNIGGDSYNITLSQGRAEAVRNYLIEVAPALSSYLSSHGYGMNMPKTVNDTKKGRQANRRVELRVTNMDALQQYGQR</sequence>
<evidence type="ECO:0000256" key="6">
    <source>
        <dbReference type="SAM" id="SignalP"/>
    </source>
</evidence>
<evidence type="ECO:0000256" key="4">
    <source>
        <dbReference type="PROSITE-ProRule" id="PRU00473"/>
    </source>
</evidence>
<feature type="chain" id="PRO_5009528398" description="OmpA-like domain-containing protein" evidence="6">
    <location>
        <begin position="33"/>
        <end position="543"/>
    </location>
</feature>
<dbReference type="EMBL" id="MFYX01000122">
    <property type="protein sequence ID" value="OGK01618.1"/>
    <property type="molecule type" value="Genomic_DNA"/>
</dbReference>
<feature type="domain" description="OmpA-like" evidence="7">
    <location>
        <begin position="417"/>
        <end position="535"/>
    </location>
</feature>
<dbReference type="PROSITE" id="PS51123">
    <property type="entry name" value="OMPA_2"/>
    <property type="match status" value="1"/>
</dbReference>
<organism evidence="8 9">
    <name type="scientific">Candidatus Raymondbacteria bacterium RIFOXYD12_FULL_49_13</name>
    <dbReference type="NCBI Taxonomy" id="1817890"/>
    <lineage>
        <taxon>Bacteria</taxon>
        <taxon>Raymondiibacteriota</taxon>
    </lineage>
</organism>
<keyword evidence="3" id="KW-0998">Cell outer membrane</keyword>
<name>A0A1F7F4W5_UNCRA</name>
<dbReference type="Pfam" id="PF00691">
    <property type="entry name" value="OmpA"/>
    <property type="match status" value="1"/>
</dbReference>
<evidence type="ECO:0000256" key="2">
    <source>
        <dbReference type="ARBA" id="ARBA00023136"/>
    </source>
</evidence>
<dbReference type="Proteomes" id="UP000179243">
    <property type="component" value="Unassembled WGS sequence"/>
</dbReference>
<keyword evidence="6" id="KW-0732">Signal</keyword>
<dbReference type="InterPro" id="IPR006664">
    <property type="entry name" value="OMP_bac"/>
</dbReference>
<evidence type="ECO:0000259" key="7">
    <source>
        <dbReference type="PROSITE" id="PS51123"/>
    </source>
</evidence>
<dbReference type="InterPro" id="IPR050330">
    <property type="entry name" value="Bact_OuterMem_StrucFunc"/>
</dbReference>
<comment type="caution">
    <text evidence="8">The sequence shown here is derived from an EMBL/GenBank/DDBJ whole genome shotgun (WGS) entry which is preliminary data.</text>
</comment>
<gene>
    <name evidence="8" type="ORF">A2519_07235</name>
</gene>
<feature type="signal peptide" evidence="6">
    <location>
        <begin position="1"/>
        <end position="32"/>
    </location>
</feature>
<dbReference type="InterPro" id="IPR036737">
    <property type="entry name" value="OmpA-like_sf"/>
</dbReference>
<dbReference type="PANTHER" id="PTHR30329:SF21">
    <property type="entry name" value="LIPOPROTEIN YIAD-RELATED"/>
    <property type="match status" value="1"/>
</dbReference>
<comment type="subcellular location">
    <subcellularLocation>
        <location evidence="1">Cell outer membrane</location>
    </subcellularLocation>
</comment>
<reference evidence="8 9" key="1">
    <citation type="journal article" date="2016" name="Nat. Commun.">
        <title>Thousands of microbial genomes shed light on interconnected biogeochemical processes in an aquifer system.</title>
        <authorList>
            <person name="Anantharaman K."/>
            <person name="Brown C.T."/>
            <person name="Hug L.A."/>
            <person name="Sharon I."/>
            <person name="Castelle C.J."/>
            <person name="Probst A.J."/>
            <person name="Thomas B.C."/>
            <person name="Singh A."/>
            <person name="Wilkins M.J."/>
            <person name="Karaoz U."/>
            <person name="Brodie E.L."/>
            <person name="Williams K.H."/>
            <person name="Hubbard S.S."/>
            <person name="Banfield J.F."/>
        </authorList>
    </citation>
    <scope>NUCLEOTIDE SEQUENCE [LARGE SCALE GENOMIC DNA]</scope>
</reference>
<protein>
    <recommendedName>
        <fullName evidence="7">OmpA-like domain-containing protein</fullName>
    </recommendedName>
</protein>
<dbReference type="CDD" id="cd07185">
    <property type="entry name" value="OmpA_C-like"/>
    <property type="match status" value="1"/>
</dbReference>
<dbReference type="InterPro" id="IPR006665">
    <property type="entry name" value="OmpA-like"/>
</dbReference>
<accession>A0A1F7F4W5</accession>
<dbReference type="AlphaFoldDB" id="A0A1F7F4W5"/>
<evidence type="ECO:0000313" key="9">
    <source>
        <dbReference type="Proteomes" id="UP000179243"/>
    </source>
</evidence>
<dbReference type="GO" id="GO:0009279">
    <property type="term" value="C:cell outer membrane"/>
    <property type="evidence" value="ECO:0007669"/>
    <property type="project" value="UniProtKB-SubCell"/>
</dbReference>
<dbReference type="PRINTS" id="PR01021">
    <property type="entry name" value="OMPADOMAIN"/>
</dbReference>
<evidence type="ECO:0000313" key="8">
    <source>
        <dbReference type="EMBL" id="OGK01618.1"/>
    </source>
</evidence>
<evidence type="ECO:0000256" key="5">
    <source>
        <dbReference type="SAM" id="Coils"/>
    </source>
</evidence>
<evidence type="ECO:0000256" key="1">
    <source>
        <dbReference type="ARBA" id="ARBA00004442"/>
    </source>
</evidence>
<dbReference type="Gene3D" id="3.30.1330.60">
    <property type="entry name" value="OmpA-like domain"/>
    <property type="match status" value="1"/>
</dbReference>
<proteinExistence type="predicted"/>
<dbReference type="SUPFAM" id="SSF103088">
    <property type="entry name" value="OmpA-like"/>
    <property type="match status" value="1"/>
</dbReference>
<keyword evidence="5" id="KW-0175">Coiled coil</keyword>
<keyword evidence="2 4" id="KW-0472">Membrane</keyword>